<reference evidence="1 2" key="1">
    <citation type="journal article" date="2018" name="Nat. Biotechnol.">
        <title>A standardized bacterial taxonomy based on genome phylogeny substantially revises the tree of life.</title>
        <authorList>
            <person name="Parks D.H."/>
            <person name="Chuvochina M."/>
            <person name="Waite D.W."/>
            <person name="Rinke C."/>
            <person name="Skarshewski A."/>
            <person name="Chaumeil P.A."/>
            <person name="Hugenholtz P."/>
        </authorList>
    </citation>
    <scope>NUCLEOTIDE SEQUENCE [LARGE SCALE GENOMIC DNA]</scope>
    <source>
        <strain evidence="1">UBA9958</strain>
    </source>
</reference>
<evidence type="ECO:0000313" key="2">
    <source>
        <dbReference type="Proteomes" id="UP000264313"/>
    </source>
</evidence>
<sequence>IVGAGAVVTKNVFAGTTVVGNPARILNKL</sequence>
<dbReference type="EMBL" id="DNAA01000222">
    <property type="protein sequence ID" value="HBA09735.1"/>
    <property type="molecule type" value="Genomic_DNA"/>
</dbReference>
<gene>
    <name evidence="1" type="ORF">DCW48_09420</name>
</gene>
<evidence type="ECO:0000313" key="1">
    <source>
        <dbReference type="EMBL" id="HBA09735.1"/>
    </source>
</evidence>
<name>A0A351RCG4_9PROT</name>
<dbReference type="AlphaFoldDB" id="A0A351RCG4"/>
<dbReference type="SUPFAM" id="SSF51161">
    <property type="entry name" value="Trimeric LpxA-like enzymes"/>
    <property type="match status" value="1"/>
</dbReference>
<proteinExistence type="predicted"/>
<accession>A0A351RCG4</accession>
<dbReference type="GO" id="GO:0016740">
    <property type="term" value="F:transferase activity"/>
    <property type="evidence" value="ECO:0007669"/>
    <property type="project" value="UniProtKB-KW"/>
</dbReference>
<protein>
    <submittedName>
        <fullName evidence="1">Maltose acetyltransferase</fullName>
    </submittedName>
</protein>
<keyword evidence="1" id="KW-0808">Transferase</keyword>
<organism evidence="1 2">
    <name type="scientific">Methylotenera mobilis</name>
    <dbReference type="NCBI Taxonomy" id="359408"/>
    <lineage>
        <taxon>Bacteria</taxon>
        <taxon>Pseudomonadati</taxon>
        <taxon>Pseudomonadota</taxon>
        <taxon>Betaproteobacteria</taxon>
        <taxon>Nitrosomonadales</taxon>
        <taxon>Methylophilaceae</taxon>
        <taxon>Methylotenera</taxon>
    </lineage>
</organism>
<comment type="caution">
    <text evidence="1">The sequence shown here is derived from an EMBL/GenBank/DDBJ whole genome shotgun (WGS) entry which is preliminary data.</text>
</comment>
<dbReference type="InterPro" id="IPR011004">
    <property type="entry name" value="Trimer_LpxA-like_sf"/>
</dbReference>
<feature type="non-terminal residue" evidence="1">
    <location>
        <position position="1"/>
    </location>
</feature>
<dbReference type="Proteomes" id="UP000264313">
    <property type="component" value="Unassembled WGS sequence"/>
</dbReference>
<dbReference type="STRING" id="1132855.GCA_000384255_01679"/>
<dbReference type="Gene3D" id="2.160.10.10">
    <property type="entry name" value="Hexapeptide repeat proteins"/>
    <property type="match status" value="1"/>
</dbReference>